<reference evidence="1 2" key="1">
    <citation type="submission" date="2018-11" db="EMBL/GenBank/DDBJ databases">
        <title>Flavobacterium sp. nov., YIM 102600 draft genome.</title>
        <authorList>
            <person name="Li G."/>
            <person name="Jiang Y."/>
        </authorList>
    </citation>
    <scope>NUCLEOTIDE SEQUENCE [LARGE SCALE GENOMIC DNA]</scope>
    <source>
        <strain evidence="1 2">YIM 102600</strain>
    </source>
</reference>
<gene>
    <name evidence="1" type="ORF">EG849_01540</name>
</gene>
<proteinExistence type="predicted"/>
<evidence type="ECO:0000313" key="1">
    <source>
        <dbReference type="EMBL" id="RRJ94181.1"/>
    </source>
</evidence>
<dbReference type="EMBL" id="RQVR01000001">
    <property type="protein sequence ID" value="RRJ94181.1"/>
    <property type="molecule type" value="Genomic_DNA"/>
</dbReference>
<comment type="caution">
    <text evidence="1">The sequence shown here is derived from an EMBL/GenBank/DDBJ whole genome shotgun (WGS) entry which is preliminary data.</text>
</comment>
<dbReference type="AlphaFoldDB" id="A0A3P3WG94"/>
<keyword evidence="2" id="KW-1185">Reference proteome</keyword>
<evidence type="ECO:0000313" key="2">
    <source>
        <dbReference type="Proteomes" id="UP000271937"/>
    </source>
</evidence>
<dbReference type="OrthoDB" id="1115230at2"/>
<dbReference type="RefSeq" id="WP_125011323.1">
    <property type="nucleotide sequence ID" value="NZ_RQVR01000001.1"/>
</dbReference>
<name>A0A3P3WG94_9FLAO</name>
<dbReference type="Pfam" id="PF16125">
    <property type="entry name" value="DUF4837"/>
    <property type="match status" value="1"/>
</dbReference>
<accession>A0A3P3WG94</accession>
<dbReference type="PROSITE" id="PS51257">
    <property type="entry name" value="PROKAR_LIPOPROTEIN"/>
    <property type="match status" value="1"/>
</dbReference>
<sequence length="323" mass="36726">MKKLLLLFLAIISFSCNQKEDDVSEKISLGDRNSISVFIDDKLWIGEIGDSIRKKFATPVDGLSVEEPLFTINQYPVQAFEGQMAKSRNVIYIKKESKNLFDITENQYAVPQNLVRISGNTTAIILGHLEKNAPNIIALIKQTETEESQKAIQKSVLDTKFIENKFKITLSVPKTFKKVLEKDKFVWLKKEIQSGNSSILIYEIPLHCIKHDDHAITHIVRMRDSIGGLYIRGTTENSQMVTEDSFSPYLQNIMLGGKKGYQTKGNWELKNDTMAGPFINYSIIDDKNKRIIVIEGFCYAPSAPQRDIMHELSSIIKTITFLK</sequence>
<dbReference type="InterPro" id="IPR032286">
    <property type="entry name" value="DUF4837"/>
</dbReference>
<dbReference type="Proteomes" id="UP000271937">
    <property type="component" value="Unassembled WGS sequence"/>
</dbReference>
<protein>
    <submittedName>
        <fullName evidence="1">DUF4837 family protein</fullName>
    </submittedName>
</protein>
<organism evidence="1 2">
    <name type="scientific">Flavobacterium macacae</name>
    <dbReference type="NCBI Taxonomy" id="2488993"/>
    <lineage>
        <taxon>Bacteria</taxon>
        <taxon>Pseudomonadati</taxon>
        <taxon>Bacteroidota</taxon>
        <taxon>Flavobacteriia</taxon>
        <taxon>Flavobacteriales</taxon>
        <taxon>Flavobacteriaceae</taxon>
        <taxon>Flavobacterium</taxon>
    </lineage>
</organism>